<organism evidence="3 4">
    <name type="scientific">Candidatus Raskinella chloraquaticus</name>
    <dbReference type="NCBI Taxonomy" id="1951219"/>
    <lineage>
        <taxon>Bacteria</taxon>
        <taxon>Pseudomonadati</taxon>
        <taxon>Pseudomonadota</taxon>
        <taxon>Alphaproteobacteria</taxon>
        <taxon>Hyphomicrobiales</taxon>
        <taxon>Phreatobacteraceae</taxon>
        <taxon>Candidatus Raskinella</taxon>
    </lineage>
</organism>
<protein>
    <recommendedName>
        <fullName evidence="5">DUF4136 domain-containing protein</fullName>
    </recommendedName>
</protein>
<accession>A0A1W9HR36</accession>
<name>A0A1W9HR36_9HYPH</name>
<evidence type="ECO:0008006" key="5">
    <source>
        <dbReference type="Google" id="ProtNLM"/>
    </source>
</evidence>
<gene>
    <name evidence="3" type="ORF">A4S15_03170</name>
</gene>
<feature type="chain" id="PRO_5013184876" description="DUF4136 domain-containing protein" evidence="2">
    <location>
        <begin position="23"/>
        <end position="260"/>
    </location>
</feature>
<dbReference type="AlphaFoldDB" id="A0A1W9HR36"/>
<dbReference type="RefSeq" id="WP_376799946.1">
    <property type="nucleotide sequence ID" value="NZ_DBNB01000008.1"/>
</dbReference>
<reference evidence="3 4" key="1">
    <citation type="journal article" date="2017" name="Water Res.">
        <title>Comammox in drinking water systems.</title>
        <authorList>
            <person name="Wang Y."/>
            <person name="Ma L."/>
            <person name="Mao Y."/>
            <person name="Jiang X."/>
            <person name="Xia Y."/>
            <person name="Yu K."/>
            <person name="Li B."/>
            <person name="Zhang T."/>
        </authorList>
    </citation>
    <scope>NUCLEOTIDE SEQUENCE [LARGE SCALE GENOMIC DNA]</scope>
    <source>
        <strain evidence="3">SG_bin8</strain>
    </source>
</reference>
<evidence type="ECO:0000313" key="4">
    <source>
        <dbReference type="Proteomes" id="UP000192872"/>
    </source>
</evidence>
<feature type="signal peptide" evidence="2">
    <location>
        <begin position="1"/>
        <end position="22"/>
    </location>
</feature>
<dbReference type="STRING" id="1827387.A4S15_03170"/>
<dbReference type="EMBL" id="LWDL01000031">
    <property type="protein sequence ID" value="OQW49722.1"/>
    <property type="molecule type" value="Genomic_DNA"/>
</dbReference>
<dbReference type="PROSITE" id="PS51257">
    <property type="entry name" value="PROKAR_LIPOPROTEIN"/>
    <property type="match status" value="1"/>
</dbReference>
<evidence type="ECO:0000313" key="3">
    <source>
        <dbReference type="EMBL" id="OQW49722.1"/>
    </source>
</evidence>
<sequence length="260" mass="28301">MIGRRAYRGAALAAALTMAGCAAPVGDLGRRDSGIFASTITNVSGPFSVVAGKVPPSPLPMTDEERELRNVGWDLARPPDRDVPGNAIYQFAWWRALPDGWYANYPKAYYSALFTLPVASHETRYARLIEQAQYDAKRMPAFRLIATRVGKADGARIAAARSLNADAELSAAAERRVDENTGVIRSVCQALGLRDQAYRYVLGRLIVETPSTRAVEAEAAIDALSWEITACLPAIGATSDERSAPGERRERKRLPPLITK</sequence>
<feature type="region of interest" description="Disordered" evidence="1">
    <location>
        <begin position="239"/>
        <end position="260"/>
    </location>
</feature>
<proteinExistence type="predicted"/>
<dbReference type="Proteomes" id="UP000192872">
    <property type="component" value="Unassembled WGS sequence"/>
</dbReference>
<feature type="compositionally biased region" description="Basic and acidic residues" evidence="1">
    <location>
        <begin position="239"/>
        <end position="249"/>
    </location>
</feature>
<evidence type="ECO:0000256" key="2">
    <source>
        <dbReference type="SAM" id="SignalP"/>
    </source>
</evidence>
<evidence type="ECO:0000256" key="1">
    <source>
        <dbReference type="SAM" id="MobiDB-lite"/>
    </source>
</evidence>
<comment type="caution">
    <text evidence="3">The sequence shown here is derived from an EMBL/GenBank/DDBJ whole genome shotgun (WGS) entry which is preliminary data.</text>
</comment>
<keyword evidence="2" id="KW-0732">Signal</keyword>